<dbReference type="PROSITE" id="PS51257">
    <property type="entry name" value="PROKAR_LIPOPROTEIN"/>
    <property type="match status" value="1"/>
</dbReference>
<proteinExistence type="predicted"/>
<feature type="compositionally biased region" description="Low complexity" evidence="1">
    <location>
        <begin position="25"/>
        <end position="37"/>
    </location>
</feature>
<dbReference type="OrthoDB" id="3827416at2"/>
<organism evidence="4 5">
    <name type="scientific">Streptomyces klenkii</name>
    <dbReference type="NCBI Taxonomy" id="1420899"/>
    <lineage>
        <taxon>Bacteria</taxon>
        <taxon>Bacillati</taxon>
        <taxon>Actinomycetota</taxon>
        <taxon>Actinomycetes</taxon>
        <taxon>Kitasatosporales</taxon>
        <taxon>Streptomycetaceae</taxon>
        <taxon>Streptomyces</taxon>
    </lineage>
</organism>
<dbReference type="Pfam" id="PF14016">
    <property type="entry name" value="DUF4232"/>
    <property type="match status" value="1"/>
</dbReference>
<dbReference type="Proteomes" id="UP000270343">
    <property type="component" value="Unassembled WGS sequence"/>
</dbReference>
<feature type="region of interest" description="Disordered" evidence="1">
    <location>
        <begin position="109"/>
        <end position="151"/>
    </location>
</feature>
<reference evidence="4 5" key="1">
    <citation type="journal article" date="2015" name="Antonie Van Leeuwenhoek">
        <title>Streptomyces klenkii sp. nov., isolated from deep marine sediment.</title>
        <authorList>
            <person name="Veyisoglu A."/>
            <person name="Sahin N."/>
        </authorList>
    </citation>
    <scope>NUCLEOTIDE SEQUENCE [LARGE SCALE GENOMIC DNA]</scope>
    <source>
        <strain evidence="4 5">KCTC 29202</strain>
    </source>
</reference>
<evidence type="ECO:0000313" key="4">
    <source>
        <dbReference type="EMBL" id="RKN71602.1"/>
    </source>
</evidence>
<accession>A0A3B0BFV9</accession>
<protein>
    <submittedName>
        <fullName evidence="4">DUF4232 domain-containing protein</fullName>
    </submittedName>
</protein>
<dbReference type="EMBL" id="RBAM01000006">
    <property type="protein sequence ID" value="RKN71602.1"/>
    <property type="molecule type" value="Genomic_DNA"/>
</dbReference>
<feature type="region of interest" description="Disordered" evidence="1">
    <location>
        <begin position="297"/>
        <end position="335"/>
    </location>
</feature>
<gene>
    <name evidence="4" type="ORF">D7231_16495</name>
</gene>
<keyword evidence="5" id="KW-1185">Reference proteome</keyword>
<feature type="domain" description="DUF4232" evidence="3">
    <location>
        <begin position="171"/>
        <end position="306"/>
    </location>
</feature>
<evidence type="ECO:0000256" key="2">
    <source>
        <dbReference type="SAM" id="SignalP"/>
    </source>
</evidence>
<evidence type="ECO:0000259" key="3">
    <source>
        <dbReference type="Pfam" id="PF14016"/>
    </source>
</evidence>
<dbReference type="AlphaFoldDB" id="A0A3B0BFV9"/>
<evidence type="ECO:0000313" key="5">
    <source>
        <dbReference type="Proteomes" id="UP000270343"/>
    </source>
</evidence>
<keyword evidence="2" id="KW-0732">Signal</keyword>
<feature type="region of interest" description="Disordered" evidence="1">
    <location>
        <begin position="25"/>
        <end position="71"/>
    </location>
</feature>
<feature type="compositionally biased region" description="Low complexity" evidence="1">
    <location>
        <begin position="126"/>
        <end position="141"/>
    </location>
</feature>
<sequence>MLRNFRALPAVLAGAALLTACGTQSAGPSAAQASGTPDSHGDSPCEARPSPSGATSGEPGKDGVTITGAGRGARPCVTFEVTNREKEPFTYTVTFEFPSSSGVGMEMAEQTVPSVGPGRTARGTFTPSGPEPGESGAPGTPKSGVQDSSRVRVAKVRSVPTAEAPSQEGACPPSGVHVYVDEGNAAMGLRAQGIRLRNCGTQPYRLNGYPEVQLLDASHRAVDSVNILRGGSAISTGTGADGSPQPLALNPGEQAYSVLVWRNTVTSGEPVNAPYARVRAQPGAPAVMVTPEFDLGTTGQLGVGPWKKDDNTRAPATGGPAGTPGPGRPDAVLQQ</sequence>
<name>A0A3B0BFV9_9ACTN</name>
<feature type="signal peptide" evidence="2">
    <location>
        <begin position="1"/>
        <end position="26"/>
    </location>
</feature>
<dbReference type="InterPro" id="IPR025326">
    <property type="entry name" value="DUF4232"/>
</dbReference>
<comment type="caution">
    <text evidence="4">The sequence shown here is derived from an EMBL/GenBank/DDBJ whole genome shotgun (WGS) entry which is preliminary data.</text>
</comment>
<feature type="chain" id="PRO_5038332998" evidence="2">
    <location>
        <begin position="27"/>
        <end position="335"/>
    </location>
</feature>
<evidence type="ECO:0000256" key="1">
    <source>
        <dbReference type="SAM" id="MobiDB-lite"/>
    </source>
</evidence>